<sequence length="387" mass="40664">MRPDSRAVHAGREVRAREPLAPPIVQASVYVFDDLEDYDAVASGRSPGHAYGRHSNENVASLEEAVAALEGAEEGMAAASGMAAIFCAVLAFCPRPSTIAVAGTAYGTTLAMLHKDLEPLGYVIREVDTGDLAAVAQAVDGAGLLICETISNPLCRVPDLKAIGRLGRQSGTAVLVDNTFASPMLCRPLELGATAVVHSATKYIGGHSDLLAGVLAGSHELVAAARSVMIRTGGSLGPFEAWLALRGLRTLHLRMSRHSANGLRLAEALRELPAVGAVHHPLLDEPARREVAARILPNGSGGMFAFDLPGGRPSVQAMLSRFGLVRFAASLAGVETTVSYPEITSHRSLTPDERLARGITSGTVRVSTGLEDPDDLIEDFRQALAEC</sequence>
<evidence type="ECO:0000256" key="4">
    <source>
        <dbReference type="ARBA" id="ARBA00047199"/>
    </source>
</evidence>
<proteinExistence type="inferred from homology"/>
<dbReference type="GO" id="GO:0018826">
    <property type="term" value="F:methionine gamma-lyase activity"/>
    <property type="evidence" value="ECO:0007669"/>
    <property type="project" value="UniProtKB-EC"/>
</dbReference>
<dbReference type="GO" id="GO:0016740">
    <property type="term" value="F:transferase activity"/>
    <property type="evidence" value="ECO:0007669"/>
    <property type="project" value="UniProtKB-KW"/>
</dbReference>
<evidence type="ECO:0000256" key="8">
    <source>
        <dbReference type="RuleBase" id="RU362118"/>
    </source>
</evidence>
<evidence type="ECO:0000256" key="6">
    <source>
        <dbReference type="ARBA" id="ARBA00052699"/>
    </source>
</evidence>
<accession>A0A934NAK1</accession>
<organism evidence="9 10">
    <name type="scientific">Candidatus Nephthysia bennettiae</name>
    <dbReference type="NCBI Taxonomy" id="3127016"/>
    <lineage>
        <taxon>Bacteria</taxon>
        <taxon>Bacillati</taxon>
        <taxon>Candidatus Dormiibacterota</taxon>
        <taxon>Candidatus Dormibacteria</taxon>
        <taxon>Candidatus Dormibacterales</taxon>
        <taxon>Candidatus Dormibacteraceae</taxon>
        <taxon>Candidatus Nephthysia</taxon>
    </lineage>
</organism>
<evidence type="ECO:0000256" key="1">
    <source>
        <dbReference type="ARBA" id="ARBA00001933"/>
    </source>
</evidence>
<comment type="caution">
    <text evidence="9">The sequence shown here is derived from an EMBL/GenBank/DDBJ whole genome shotgun (WGS) entry which is preliminary data.</text>
</comment>
<evidence type="ECO:0000256" key="3">
    <source>
        <dbReference type="ARBA" id="ARBA00047175"/>
    </source>
</evidence>
<dbReference type="FunFam" id="3.40.640.10:FF:000046">
    <property type="entry name" value="Cystathionine gamma-lyase"/>
    <property type="match status" value="1"/>
</dbReference>
<dbReference type="PANTHER" id="PTHR11808:SF85">
    <property type="entry name" value="CYSTATHIONINE GAMMA-LYASE-RELATED"/>
    <property type="match status" value="1"/>
</dbReference>
<dbReference type="PANTHER" id="PTHR11808">
    <property type="entry name" value="TRANS-SULFURATION ENZYME FAMILY MEMBER"/>
    <property type="match status" value="1"/>
</dbReference>
<evidence type="ECO:0000313" key="10">
    <source>
        <dbReference type="Proteomes" id="UP000612893"/>
    </source>
</evidence>
<comment type="catalytic activity">
    <reaction evidence="5">
        <text>L-homocysteine + H2O = 2-oxobutanoate + hydrogen sulfide + NH4(+) + H(+)</text>
        <dbReference type="Rhea" id="RHEA:14501"/>
        <dbReference type="ChEBI" id="CHEBI:15377"/>
        <dbReference type="ChEBI" id="CHEBI:15378"/>
        <dbReference type="ChEBI" id="CHEBI:16763"/>
        <dbReference type="ChEBI" id="CHEBI:28938"/>
        <dbReference type="ChEBI" id="CHEBI:29919"/>
        <dbReference type="ChEBI" id="CHEBI:58199"/>
        <dbReference type="EC" id="4.4.1.2"/>
    </reaction>
    <physiologicalReaction direction="left-to-right" evidence="5">
        <dbReference type="Rhea" id="RHEA:14502"/>
    </physiologicalReaction>
</comment>
<dbReference type="Pfam" id="PF01053">
    <property type="entry name" value="Cys_Met_Meta_PP"/>
    <property type="match status" value="1"/>
</dbReference>
<evidence type="ECO:0000256" key="7">
    <source>
        <dbReference type="PIRSR" id="PIRSR001434-2"/>
    </source>
</evidence>
<comment type="similarity">
    <text evidence="8">Belongs to the trans-sulfuration enzymes family.</text>
</comment>
<gene>
    <name evidence="9" type="ORF">JF922_17475</name>
</gene>
<comment type="catalytic activity">
    <reaction evidence="6">
        <text>L-methionine + H2O = methanethiol + 2-oxobutanoate + NH4(+)</text>
        <dbReference type="Rhea" id="RHEA:23800"/>
        <dbReference type="ChEBI" id="CHEBI:15377"/>
        <dbReference type="ChEBI" id="CHEBI:16007"/>
        <dbReference type="ChEBI" id="CHEBI:16763"/>
        <dbReference type="ChEBI" id="CHEBI:28938"/>
        <dbReference type="ChEBI" id="CHEBI:57844"/>
        <dbReference type="EC" id="4.4.1.11"/>
    </reaction>
    <physiologicalReaction direction="left-to-right" evidence="6">
        <dbReference type="Rhea" id="RHEA:23801"/>
    </physiologicalReaction>
</comment>
<evidence type="ECO:0000313" key="9">
    <source>
        <dbReference type="EMBL" id="MBJ7599854.1"/>
    </source>
</evidence>
<dbReference type="AlphaFoldDB" id="A0A934NAK1"/>
<protein>
    <recommendedName>
        <fullName evidence="3">homocysteine desulfhydrase</fullName>
        <ecNumber evidence="3">4.4.1.2</ecNumber>
    </recommendedName>
    <alternativeName>
        <fullName evidence="4">Homocysteine desulfhydrase</fullName>
    </alternativeName>
</protein>
<dbReference type="EMBL" id="JAEKNR010000176">
    <property type="protein sequence ID" value="MBJ7599854.1"/>
    <property type="molecule type" value="Genomic_DNA"/>
</dbReference>
<evidence type="ECO:0000256" key="2">
    <source>
        <dbReference type="ARBA" id="ARBA00022898"/>
    </source>
</evidence>
<name>A0A934NAK1_9BACT</name>
<comment type="cofactor">
    <cofactor evidence="1 8">
        <name>pyridoxal 5'-phosphate</name>
        <dbReference type="ChEBI" id="CHEBI:597326"/>
    </cofactor>
</comment>
<dbReference type="SUPFAM" id="SSF53383">
    <property type="entry name" value="PLP-dependent transferases"/>
    <property type="match status" value="1"/>
</dbReference>
<reference evidence="9" key="1">
    <citation type="submission" date="2020-10" db="EMBL/GenBank/DDBJ databases">
        <title>Ca. Dormibacterota MAGs.</title>
        <authorList>
            <person name="Montgomery K."/>
        </authorList>
    </citation>
    <scope>NUCLEOTIDE SEQUENCE [LARGE SCALE GENOMIC DNA]</scope>
    <source>
        <strain evidence="9">SC8812_S17_10</strain>
    </source>
</reference>
<dbReference type="RefSeq" id="WP_338203483.1">
    <property type="nucleotide sequence ID" value="NZ_JAEKNR010000176.1"/>
</dbReference>
<dbReference type="EC" id="4.4.1.2" evidence="3"/>
<dbReference type="PIRSF" id="PIRSF001434">
    <property type="entry name" value="CGS"/>
    <property type="match status" value="1"/>
</dbReference>
<feature type="modified residue" description="N6-(pyridoxal phosphate)lysine" evidence="7">
    <location>
        <position position="202"/>
    </location>
</feature>
<dbReference type="InterPro" id="IPR000277">
    <property type="entry name" value="Cys/Met-Metab_PyrdxlP-dep_enz"/>
</dbReference>
<dbReference type="Gene3D" id="3.40.640.10">
    <property type="entry name" value="Type I PLP-dependent aspartate aminotransferase-like (Major domain)"/>
    <property type="match status" value="1"/>
</dbReference>
<keyword evidence="2 7" id="KW-0663">Pyridoxal phosphate</keyword>
<dbReference type="GO" id="GO:0047982">
    <property type="term" value="F:homocysteine desulfhydrase activity"/>
    <property type="evidence" value="ECO:0007669"/>
    <property type="project" value="UniProtKB-EC"/>
</dbReference>
<dbReference type="InterPro" id="IPR015424">
    <property type="entry name" value="PyrdxlP-dep_Trfase"/>
</dbReference>
<keyword evidence="9" id="KW-0808">Transferase</keyword>
<dbReference type="Proteomes" id="UP000612893">
    <property type="component" value="Unassembled WGS sequence"/>
</dbReference>
<dbReference type="InterPro" id="IPR015421">
    <property type="entry name" value="PyrdxlP-dep_Trfase_major"/>
</dbReference>
<evidence type="ECO:0000256" key="5">
    <source>
        <dbReference type="ARBA" id="ARBA00048780"/>
    </source>
</evidence>
<keyword evidence="10" id="KW-1185">Reference proteome</keyword>
<dbReference type="Gene3D" id="3.90.1150.10">
    <property type="entry name" value="Aspartate Aminotransferase, domain 1"/>
    <property type="match status" value="1"/>
</dbReference>
<dbReference type="InterPro" id="IPR015422">
    <property type="entry name" value="PyrdxlP-dep_Trfase_small"/>
</dbReference>